<proteinExistence type="predicted"/>
<comment type="caution">
    <text evidence="1">The sequence shown here is derived from an EMBL/GenBank/DDBJ whole genome shotgun (WGS) entry which is preliminary data.</text>
</comment>
<evidence type="ECO:0000313" key="2">
    <source>
        <dbReference type="Proteomes" id="UP000195137"/>
    </source>
</evidence>
<sequence length="234" mass="27019">MNKSTSISPNKVAKLTNQLYTENRICGLFLSSGVYSDPEYVMEDLIYTAKLSRYQGFNGYIHLKAMPGCSKDQIKRASTIADRLSINIEGPTRSHLSELCSVKDLKIDIERRQKLIDEQNVGQSTQFVVGALDETDKEIIDKSIELYKKFDLNRVYFSGFKPLKDTPLEKSSAVEKHRAGRLYQSDWLLRVYKYQPEELLETTEDEMLPNIDPKLEIAKKKERINIKKKQMKNN</sequence>
<dbReference type="AlphaFoldDB" id="A0A1Y3G9F1"/>
<name>A0A1Y3G9F1_9EURY</name>
<organism evidence="1 2">
    <name type="scientific">Methanonatronarchaeum thermophilum</name>
    <dbReference type="NCBI Taxonomy" id="1927129"/>
    <lineage>
        <taxon>Archaea</taxon>
        <taxon>Methanobacteriati</taxon>
        <taxon>Methanobacteriota</taxon>
        <taxon>Methanonatronarchaeia</taxon>
        <taxon>Methanonatronarchaeales</taxon>
        <taxon>Methanonatronarchaeaceae</taxon>
        <taxon>Methanonatronarchaeum</taxon>
    </lineage>
</organism>
<dbReference type="CDD" id="cd01335">
    <property type="entry name" value="Radical_SAM"/>
    <property type="match status" value="1"/>
</dbReference>
<accession>A0A1Y3G9F1</accession>
<dbReference type="GO" id="GO:0003677">
    <property type="term" value="F:DNA binding"/>
    <property type="evidence" value="ECO:0007669"/>
    <property type="project" value="UniProtKB-KW"/>
</dbReference>
<dbReference type="EMBL" id="MRZU01000005">
    <property type="protein sequence ID" value="OUJ18081.1"/>
    <property type="molecule type" value="Genomic_DNA"/>
</dbReference>
<gene>
    <name evidence="1" type="ORF">AMET1_1523</name>
</gene>
<reference evidence="1 2" key="1">
    <citation type="submission" date="2016-12" db="EMBL/GenBank/DDBJ databases">
        <title>Discovery of methanogenic haloarchaea.</title>
        <authorList>
            <person name="Sorokin D.Y."/>
            <person name="Makarova K.S."/>
            <person name="Abbas B."/>
            <person name="Ferrer M."/>
            <person name="Golyshin P.N."/>
        </authorList>
    </citation>
    <scope>NUCLEOTIDE SEQUENCE [LARGE SCALE GENOMIC DNA]</scope>
    <source>
        <strain evidence="1">AMET1</strain>
    </source>
</reference>
<evidence type="ECO:0000313" key="1">
    <source>
        <dbReference type="EMBL" id="OUJ18081.1"/>
    </source>
</evidence>
<dbReference type="Proteomes" id="UP000195137">
    <property type="component" value="Unassembled WGS sequence"/>
</dbReference>
<protein>
    <submittedName>
        <fullName evidence="1">Putative DNA-binding protein with the Helix-hairpin-helix motif</fullName>
    </submittedName>
</protein>
<keyword evidence="1" id="KW-0238">DNA-binding</keyword>
<keyword evidence="2" id="KW-1185">Reference proteome</keyword>